<name>A0AAV7EE79_ARIFI</name>
<reference evidence="2 3" key="1">
    <citation type="submission" date="2021-07" db="EMBL/GenBank/DDBJ databases">
        <title>The Aristolochia fimbriata genome: insights into angiosperm evolution, floral development and chemical biosynthesis.</title>
        <authorList>
            <person name="Jiao Y."/>
        </authorList>
    </citation>
    <scope>NUCLEOTIDE SEQUENCE [LARGE SCALE GENOMIC DNA]</scope>
    <source>
        <strain evidence="2">IBCAS-2021</strain>
        <tissue evidence="2">Leaf</tissue>
    </source>
</reference>
<dbReference type="CDD" id="cd10567">
    <property type="entry name" value="SWIB-MDM2_like"/>
    <property type="match status" value="1"/>
</dbReference>
<dbReference type="InterPro" id="IPR019835">
    <property type="entry name" value="SWIB_domain"/>
</dbReference>
<dbReference type="SMART" id="SM00151">
    <property type="entry name" value="SWIB"/>
    <property type="match status" value="1"/>
</dbReference>
<accession>A0AAV7EE79</accession>
<evidence type="ECO:0000313" key="3">
    <source>
        <dbReference type="Proteomes" id="UP000825729"/>
    </source>
</evidence>
<gene>
    <name evidence="2" type="ORF">H6P81_012199</name>
</gene>
<protein>
    <recommendedName>
        <fullName evidence="1">DM2 domain-containing protein</fullName>
    </recommendedName>
</protein>
<dbReference type="EMBL" id="JAINDJ010000005">
    <property type="protein sequence ID" value="KAG9446071.1"/>
    <property type="molecule type" value="Genomic_DNA"/>
</dbReference>
<dbReference type="PANTHER" id="PTHR13844">
    <property type="entry name" value="SWI/SNF-RELATED MATRIX-ASSOCIATED ACTIN-DEPENDENT REGULATOR OF CHROMATIN SUBFAMILY D"/>
    <property type="match status" value="1"/>
</dbReference>
<sequence>MSRVFAASKVFMAAAKAGAKSSAPASGGLLKPVPVSPVMQKFLGVSEVSRVDAVKKIWDHIKANNLQDPSNKRQILCDEKLKTIFDGKDKVGMLEIAKLISPHFIKAN</sequence>
<keyword evidence="3" id="KW-1185">Reference proteome</keyword>
<dbReference type="InterPro" id="IPR003121">
    <property type="entry name" value="SWIB_MDM2_domain"/>
</dbReference>
<evidence type="ECO:0000313" key="2">
    <source>
        <dbReference type="EMBL" id="KAG9446071.1"/>
    </source>
</evidence>
<dbReference type="InterPro" id="IPR036885">
    <property type="entry name" value="SWIB_MDM2_dom_sf"/>
</dbReference>
<dbReference type="SUPFAM" id="SSF47592">
    <property type="entry name" value="SWIB/MDM2 domain"/>
    <property type="match status" value="1"/>
</dbReference>
<feature type="domain" description="DM2" evidence="1">
    <location>
        <begin position="28"/>
        <end position="106"/>
    </location>
</feature>
<dbReference type="AlphaFoldDB" id="A0AAV7EE79"/>
<evidence type="ECO:0000259" key="1">
    <source>
        <dbReference type="PROSITE" id="PS51925"/>
    </source>
</evidence>
<dbReference type="Gene3D" id="1.10.245.10">
    <property type="entry name" value="SWIB/MDM2 domain"/>
    <property type="match status" value="1"/>
</dbReference>
<dbReference type="PROSITE" id="PS51925">
    <property type="entry name" value="SWIB_MDM2"/>
    <property type="match status" value="1"/>
</dbReference>
<comment type="caution">
    <text evidence="2">The sequence shown here is derived from an EMBL/GenBank/DDBJ whole genome shotgun (WGS) entry which is preliminary data.</text>
</comment>
<dbReference type="Pfam" id="PF02201">
    <property type="entry name" value="SWIB"/>
    <property type="match status" value="1"/>
</dbReference>
<dbReference type="Proteomes" id="UP000825729">
    <property type="component" value="Unassembled WGS sequence"/>
</dbReference>
<organism evidence="2 3">
    <name type="scientific">Aristolochia fimbriata</name>
    <name type="common">White veined hardy Dutchman's pipe vine</name>
    <dbReference type="NCBI Taxonomy" id="158543"/>
    <lineage>
        <taxon>Eukaryota</taxon>
        <taxon>Viridiplantae</taxon>
        <taxon>Streptophyta</taxon>
        <taxon>Embryophyta</taxon>
        <taxon>Tracheophyta</taxon>
        <taxon>Spermatophyta</taxon>
        <taxon>Magnoliopsida</taxon>
        <taxon>Magnoliidae</taxon>
        <taxon>Piperales</taxon>
        <taxon>Aristolochiaceae</taxon>
        <taxon>Aristolochia</taxon>
    </lineage>
</organism>
<proteinExistence type="predicted"/>